<evidence type="ECO:0000313" key="2">
    <source>
        <dbReference type="Proteomes" id="UP001295684"/>
    </source>
</evidence>
<accession>A0AAD1XAY9</accession>
<name>A0AAD1XAY9_EUPCR</name>
<gene>
    <name evidence="1" type="ORF">ECRASSUSDP1_LOCUS5195</name>
</gene>
<proteinExistence type="predicted"/>
<comment type="caution">
    <text evidence="1">The sequence shown here is derived from an EMBL/GenBank/DDBJ whole genome shotgun (WGS) entry which is preliminary data.</text>
</comment>
<sequence>MTEDCPTDQLQASFSQCKMFKNTQKQEVEQQINKIMKADILLKSDDEQELIKNIPLKMFGCEQIQASLLIRKLESRGYDFTNNLISYFSEKEQLFVFLGKTPLKQDSTIQMSELEREGASIKIMLKAKKPLKDLSEGPMAGLSAQPTTAPNSTSFATPEIRCKMMMPQSQHQNLSKSLLSEINLSNSEKFICSQQINSSQPSLLNSDGQINLSVYSNSDLSAQPTFVDLDVLRANQCKKPKTKERATERRISDIVEAVTLWRKLYNGIPDTKGNLLRYSLDDAAKKVGVSKKSLDDYFLQLKFGKRLGFDFEKYKNEKVGVLRKYVKRNKSSLK</sequence>
<reference evidence="1" key="1">
    <citation type="submission" date="2023-07" db="EMBL/GenBank/DDBJ databases">
        <authorList>
            <consortium name="AG Swart"/>
            <person name="Singh M."/>
            <person name="Singh A."/>
            <person name="Seah K."/>
            <person name="Emmerich C."/>
        </authorList>
    </citation>
    <scope>NUCLEOTIDE SEQUENCE</scope>
    <source>
        <strain evidence="1">DP1</strain>
    </source>
</reference>
<dbReference type="AlphaFoldDB" id="A0AAD1XAY9"/>
<protein>
    <submittedName>
        <fullName evidence="1">Uncharacterized protein</fullName>
    </submittedName>
</protein>
<evidence type="ECO:0000313" key="1">
    <source>
        <dbReference type="EMBL" id="CAI2363855.1"/>
    </source>
</evidence>
<keyword evidence="2" id="KW-1185">Reference proteome</keyword>
<organism evidence="1 2">
    <name type="scientific">Euplotes crassus</name>
    <dbReference type="NCBI Taxonomy" id="5936"/>
    <lineage>
        <taxon>Eukaryota</taxon>
        <taxon>Sar</taxon>
        <taxon>Alveolata</taxon>
        <taxon>Ciliophora</taxon>
        <taxon>Intramacronucleata</taxon>
        <taxon>Spirotrichea</taxon>
        <taxon>Hypotrichia</taxon>
        <taxon>Euplotida</taxon>
        <taxon>Euplotidae</taxon>
        <taxon>Moneuplotes</taxon>
    </lineage>
</organism>
<dbReference type="EMBL" id="CAMPGE010005004">
    <property type="protein sequence ID" value="CAI2363855.1"/>
    <property type="molecule type" value="Genomic_DNA"/>
</dbReference>
<dbReference type="Proteomes" id="UP001295684">
    <property type="component" value="Unassembled WGS sequence"/>
</dbReference>